<evidence type="ECO:0000259" key="2">
    <source>
        <dbReference type="Pfam" id="PF06586"/>
    </source>
</evidence>
<evidence type="ECO:0000313" key="4">
    <source>
        <dbReference type="Proteomes" id="UP000095392"/>
    </source>
</evidence>
<dbReference type="Proteomes" id="UP000095392">
    <property type="component" value="Unassembled WGS sequence"/>
</dbReference>
<evidence type="ECO:0000313" key="3">
    <source>
        <dbReference type="EMBL" id="OES24845.1"/>
    </source>
</evidence>
<keyword evidence="1" id="KW-0732">Signal</keyword>
<name>A0AB36FP70_ALTMA</name>
<dbReference type="EMBL" id="MIPY01000058">
    <property type="protein sequence ID" value="OES24845.1"/>
    <property type="molecule type" value="Genomic_DNA"/>
</dbReference>
<comment type="caution">
    <text evidence="3">The sequence shown here is derived from an EMBL/GenBank/DDBJ whole genome shotgun (WGS) entry which is preliminary data.</text>
</comment>
<reference evidence="3 4" key="1">
    <citation type="submission" date="2016-09" db="EMBL/GenBank/DDBJ databases">
        <title>Draft Genome Sequence of four Alteromonas macleodii strains isolated from copper coupons and grown long-term at elevated copper levels.</title>
        <authorList>
            <person name="Cusick K."/>
            <person name="Dale J."/>
            <person name="Little B."/>
            <person name="Biffinger J."/>
        </authorList>
    </citation>
    <scope>NUCLEOTIDE SEQUENCE [LARGE SCALE GENOMIC DNA]</scope>
    <source>
        <strain evidence="3 4">KCP01</strain>
    </source>
</reference>
<feature type="chain" id="PRO_5044256334" evidence="1">
    <location>
        <begin position="18"/>
        <end position="241"/>
    </location>
</feature>
<dbReference type="InterPro" id="IPR010563">
    <property type="entry name" value="TraK_N"/>
</dbReference>
<dbReference type="RefSeq" id="WP_069945350.1">
    <property type="nucleotide sequence ID" value="NZ_MIPW01000063.1"/>
</dbReference>
<organism evidence="3 4">
    <name type="scientific">Alteromonas macleodii</name>
    <name type="common">Pseudoalteromonas macleodii</name>
    <dbReference type="NCBI Taxonomy" id="28108"/>
    <lineage>
        <taxon>Bacteria</taxon>
        <taxon>Pseudomonadati</taxon>
        <taxon>Pseudomonadota</taxon>
        <taxon>Gammaproteobacteria</taxon>
        <taxon>Alteromonadales</taxon>
        <taxon>Alteromonadaceae</taxon>
        <taxon>Alteromonas/Salinimonas group</taxon>
        <taxon>Alteromonas</taxon>
    </lineage>
</organism>
<sequence>MRALSLLFCIFCLPALATNIQPDKPRTIQISAKDVNRVTCVTGLVQDAFFSEEKVNQVTVEGNMVFIKLPIKQDGDTLTYATNVVDFDIICDGQAYKFFAEPKENLRGQIIYLGDPEIQQALSNLRLLDGMDKEDQYQMLMDAVLSHGRLNNHLFTSLVKEPVNQSISLANRTLVLQESYRFNGAGLRVKHYLYPAKQGEQYREEQFLLPQLSTQARAITVHPLTAMTDGYINVLIIEEVL</sequence>
<proteinExistence type="predicted"/>
<evidence type="ECO:0000256" key="1">
    <source>
        <dbReference type="SAM" id="SignalP"/>
    </source>
</evidence>
<keyword evidence="4" id="KW-1185">Reference proteome</keyword>
<dbReference type="Pfam" id="PF06586">
    <property type="entry name" value="TraK_N"/>
    <property type="match status" value="1"/>
</dbReference>
<accession>A0AB36FP70</accession>
<protein>
    <submittedName>
        <fullName evidence="3">TraK family protein</fullName>
    </submittedName>
</protein>
<feature type="signal peptide" evidence="1">
    <location>
        <begin position="1"/>
        <end position="17"/>
    </location>
</feature>
<feature type="domain" description="TraK N-terminal" evidence="2">
    <location>
        <begin position="22"/>
        <end position="119"/>
    </location>
</feature>
<dbReference type="AlphaFoldDB" id="A0AB36FP70"/>
<gene>
    <name evidence="3" type="ORF">BFV95_4604</name>
</gene>